<evidence type="ECO:0000259" key="2">
    <source>
        <dbReference type="PROSITE" id="PS50994"/>
    </source>
</evidence>
<dbReference type="PANTHER" id="PTHR11439:SF524">
    <property type="entry name" value="RNA-DIRECTED DNA POLYMERASE, PROTEIN KINASE RLK-PELLE-DLSV FAMILY"/>
    <property type="match status" value="1"/>
</dbReference>
<feature type="region of interest" description="Disordered" evidence="1">
    <location>
        <begin position="1"/>
        <end position="23"/>
    </location>
</feature>
<gene>
    <name evidence="3" type="ORF">U9M48_013876</name>
</gene>
<proteinExistence type="predicted"/>
<evidence type="ECO:0000313" key="4">
    <source>
        <dbReference type="Proteomes" id="UP001341281"/>
    </source>
</evidence>
<evidence type="ECO:0000256" key="1">
    <source>
        <dbReference type="SAM" id="MobiDB-lite"/>
    </source>
</evidence>
<dbReference type="Gene3D" id="3.30.420.10">
    <property type="entry name" value="Ribonuclease H-like superfamily/Ribonuclease H"/>
    <property type="match status" value="1"/>
</dbReference>
<name>A0AAQ3T038_PASNO</name>
<feature type="domain" description="Integrase catalytic" evidence="2">
    <location>
        <begin position="382"/>
        <end position="557"/>
    </location>
</feature>
<dbReference type="CDD" id="cd09272">
    <property type="entry name" value="RNase_HI_RT_Ty1"/>
    <property type="match status" value="1"/>
</dbReference>
<evidence type="ECO:0000313" key="3">
    <source>
        <dbReference type="EMBL" id="WVZ64343.1"/>
    </source>
</evidence>
<dbReference type="Pfam" id="PF25597">
    <property type="entry name" value="SH3_retrovirus"/>
    <property type="match status" value="1"/>
</dbReference>
<feature type="region of interest" description="Disordered" evidence="1">
    <location>
        <begin position="820"/>
        <end position="849"/>
    </location>
</feature>
<dbReference type="InterPro" id="IPR057670">
    <property type="entry name" value="SH3_retrovirus"/>
</dbReference>
<dbReference type="GO" id="GO:0015074">
    <property type="term" value="P:DNA integration"/>
    <property type="evidence" value="ECO:0007669"/>
    <property type="project" value="InterPro"/>
</dbReference>
<accession>A0AAQ3T038</accession>
<dbReference type="Proteomes" id="UP001341281">
    <property type="component" value="Chromosome 03"/>
</dbReference>
<dbReference type="InterPro" id="IPR001584">
    <property type="entry name" value="Integrase_cat-core"/>
</dbReference>
<feature type="compositionally biased region" description="Low complexity" evidence="1">
    <location>
        <begin position="283"/>
        <end position="297"/>
    </location>
</feature>
<feature type="region of interest" description="Disordered" evidence="1">
    <location>
        <begin position="676"/>
        <end position="700"/>
    </location>
</feature>
<dbReference type="InterPro" id="IPR012337">
    <property type="entry name" value="RNaseH-like_sf"/>
</dbReference>
<feature type="compositionally biased region" description="Low complexity" evidence="1">
    <location>
        <begin position="1"/>
        <end position="19"/>
    </location>
</feature>
<dbReference type="SUPFAM" id="SSF53098">
    <property type="entry name" value="Ribonuclease H-like"/>
    <property type="match status" value="1"/>
</dbReference>
<dbReference type="SUPFAM" id="SSF56672">
    <property type="entry name" value="DNA/RNA polymerases"/>
    <property type="match status" value="1"/>
</dbReference>
<dbReference type="InterPro" id="IPR043502">
    <property type="entry name" value="DNA/RNA_pol_sf"/>
</dbReference>
<dbReference type="InterPro" id="IPR013103">
    <property type="entry name" value="RVT_2"/>
</dbReference>
<organism evidence="3 4">
    <name type="scientific">Paspalum notatum var. saurae</name>
    <dbReference type="NCBI Taxonomy" id="547442"/>
    <lineage>
        <taxon>Eukaryota</taxon>
        <taxon>Viridiplantae</taxon>
        <taxon>Streptophyta</taxon>
        <taxon>Embryophyta</taxon>
        <taxon>Tracheophyta</taxon>
        <taxon>Spermatophyta</taxon>
        <taxon>Magnoliopsida</taxon>
        <taxon>Liliopsida</taxon>
        <taxon>Poales</taxon>
        <taxon>Poaceae</taxon>
        <taxon>PACMAD clade</taxon>
        <taxon>Panicoideae</taxon>
        <taxon>Andropogonodae</taxon>
        <taxon>Paspaleae</taxon>
        <taxon>Paspalinae</taxon>
        <taxon>Paspalum</taxon>
    </lineage>
</organism>
<dbReference type="Pfam" id="PF07727">
    <property type="entry name" value="RVT_2"/>
    <property type="match status" value="1"/>
</dbReference>
<feature type="compositionally biased region" description="Pro residues" evidence="1">
    <location>
        <begin position="827"/>
        <end position="846"/>
    </location>
</feature>
<dbReference type="Pfam" id="PF14223">
    <property type="entry name" value="Retrotran_gag_2"/>
    <property type="match status" value="1"/>
</dbReference>
<dbReference type="GO" id="GO:0003676">
    <property type="term" value="F:nucleic acid binding"/>
    <property type="evidence" value="ECO:0007669"/>
    <property type="project" value="InterPro"/>
</dbReference>
<protein>
    <recommendedName>
        <fullName evidence="2">Integrase catalytic domain-containing protein</fullName>
    </recommendedName>
</protein>
<sequence>MSASSSSSATSDSPSDPSTQGSLMSTMAPALSPYATIAVRAHVPITLELQNPNYNKWSNFFTSMCGKFGLLDHIQGPAAPSTDPAWVQADCCVRSWLLCTVADDVLDLASAPNQSARQLWDAIHAVFTANREPRAVFMSHEFHSLVQGDRSISEYCQKMKVLADGLRDVGHAVDDPQLVLNLLRGLNDRYSNTADDIANSKPLMSFAEACNLLVLKELRLANDAKNAAATALLVGTTSSSSSCSGGCKSSTALTATGNSGGNGASGGGNGGGRPSRKTRRAQGPTAGWRPAAGRRPAAVWAPSHRALGLFRSLDRTPACTSMASFCPRPSRAISSGQHRVRRSPDLSAWRLLVSTGCGLAAAAGAKLGPGGSDCCPSKHAAAGRWPLGNGHWRHLAHDLDLQTRREILRCASSGDLYTFPAEHSSVAHAYLAVPSVVWHQRLGHPAPATLASLQNSGVISCNKADNGREFVNTATASFLASRGTLLRLSCPYTSPQNGKAERIIRTLNNSTRTLLLHASMPPKYWAEALATATYLLNRRPSSSIQNRIPFQLLYGVPPDLAHLRVFGCLCYPNLSATAAHKLAPRSTACVFIGYPSSHKGYRCLDLATHRVIISRHVVFDETTFPFAATSPSVAPSLDFLVADDVQDPYVVTPVVAPPSMGVEQPLLTADAPFLADVEQPRPSPGPHGRPGGSPAAGAAPAPVPAAGAAAVVPAAPGVVAAAAPAAADAAVPAPMPAPAAAPAGRYEQVYVRRAPAPPPAPPAGRFGLVYGRRLRSDLPQPAHVHAPVRTKAHPAARAVAGTVSPAGAAPVAADAAAAVPAAAPQRPLQPPAQPRRPMQGAPPPPTLRRIVTRSQTGSLKPPVVPMNLSAAHTSASPIPSNYRSALADPNWRAAMTDEYRALMANDTWRLVPRPPGVNVVTGKWLYKHKFHSDGSLARHKARWVVRGFSQQPGVDYDETFSPVVKQATVRVVLSIAASRAWPIHQLDVKNAFLHGHLTETVYCQQPPGFVDPSAPNHVCLLQKSLYGLKQAPRAWYQRFASYICRLGFVASTSDTSLFVYKDRDSVAYLLLYVDDIVLTASSTTLLQHITKCLHAEFAMTDLGNLHHFLGISVTRSPDGLFLFQWQYAVDLLQQAGMAECHSTATPVDTQAKLSATDGAPVADAAAYRSLAGALQYLTLTRPDLAYAVQQVCLFMHDPREPHLALIKRILRYVKGTLSVGLHIGVGSVQSLTAYSDADWAGCPDSRRSTSGYCVFLGDNLVSWSSKRQTTVSRSSAEAEYRAVAHAVAECCWLRQLLQELHISIPSATVVYCDNVSAVYMTANPVHHRRTKHIEIDIHFVREKVALGQFRVLHVPSSHQFADIMTKGLPVQLFTEFRSSLCVRDSPAATAGGC</sequence>
<keyword evidence="4" id="KW-1185">Reference proteome</keyword>
<reference evidence="3 4" key="1">
    <citation type="submission" date="2024-02" db="EMBL/GenBank/DDBJ databases">
        <title>High-quality chromosome-scale genome assembly of Pensacola bahiagrass (Paspalum notatum Flugge var. saurae).</title>
        <authorList>
            <person name="Vega J.M."/>
            <person name="Podio M."/>
            <person name="Orjuela J."/>
            <person name="Siena L.A."/>
            <person name="Pessino S.C."/>
            <person name="Combes M.C."/>
            <person name="Mariac C."/>
            <person name="Albertini E."/>
            <person name="Pupilli F."/>
            <person name="Ortiz J.P.A."/>
            <person name="Leblanc O."/>
        </authorList>
    </citation>
    <scope>NUCLEOTIDE SEQUENCE [LARGE SCALE GENOMIC DNA]</scope>
    <source>
        <strain evidence="3">R1</strain>
        <tissue evidence="3">Leaf</tissue>
    </source>
</reference>
<dbReference type="PANTHER" id="PTHR11439">
    <property type="entry name" value="GAG-POL-RELATED RETROTRANSPOSON"/>
    <property type="match status" value="1"/>
</dbReference>
<dbReference type="EMBL" id="CP144747">
    <property type="protein sequence ID" value="WVZ64343.1"/>
    <property type="molecule type" value="Genomic_DNA"/>
</dbReference>
<dbReference type="PROSITE" id="PS50994">
    <property type="entry name" value="INTEGRASE"/>
    <property type="match status" value="1"/>
</dbReference>
<dbReference type="InterPro" id="IPR036397">
    <property type="entry name" value="RNaseH_sf"/>
</dbReference>
<feature type="region of interest" description="Disordered" evidence="1">
    <location>
        <begin position="255"/>
        <end position="297"/>
    </location>
</feature>
<feature type="compositionally biased region" description="Gly residues" evidence="1">
    <location>
        <begin position="258"/>
        <end position="273"/>
    </location>
</feature>